<dbReference type="KEGG" id="ngr:NAEGRDRAFT_82231"/>
<keyword evidence="6 9" id="KW-0472">Membrane</keyword>
<name>D2W3G1_NAEGR</name>
<evidence type="ECO:0000256" key="8">
    <source>
        <dbReference type="ARBA" id="ARBA00035585"/>
    </source>
</evidence>
<comment type="similarity">
    <text evidence="7">Belongs to the fluoride channel Fluc/FEX (TC 1.A.43) family.</text>
</comment>
<feature type="transmembrane region" description="Helical" evidence="9">
    <location>
        <begin position="379"/>
        <end position="399"/>
    </location>
</feature>
<dbReference type="PANTHER" id="PTHR28259">
    <property type="entry name" value="FLUORIDE EXPORT PROTEIN 1-RELATED"/>
    <property type="match status" value="1"/>
</dbReference>
<dbReference type="PANTHER" id="PTHR28259:SF1">
    <property type="entry name" value="FLUORIDE EXPORT PROTEIN 1-RELATED"/>
    <property type="match status" value="1"/>
</dbReference>
<keyword evidence="5 9" id="KW-1133">Transmembrane helix</keyword>
<evidence type="ECO:0000256" key="1">
    <source>
        <dbReference type="ARBA" id="ARBA00002598"/>
    </source>
</evidence>
<evidence type="ECO:0000256" key="5">
    <source>
        <dbReference type="ARBA" id="ARBA00022989"/>
    </source>
</evidence>
<evidence type="ECO:0000256" key="6">
    <source>
        <dbReference type="ARBA" id="ARBA00023136"/>
    </source>
</evidence>
<dbReference type="VEuPathDB" id="AmoebaDB:NAEGRDRAFT_82231"/>
<comment type="catalytic activity">
    <reaction evidence="8">
        <text>fluoride(in) = fluoride(out)</text>
        <dbReference type="Rhea" id="RHEA:76159"/>
        <dbReference type="ChEBI" id="CHEBI:17051"/>
    </reaction>
    <physiologicalReaction direction="left-to-right" evidence="8">
        <dbReference type="Rhea" id="RHEA:76160"/>
    </physiologicalReaction>
</comment>
<dbReference type="GO" id="GO:1903425">
    <property type="term" value="F:fluoride transmembrane transporter activity"/>
    <property type="evidence" value="ECO:0007669"/>
    <property type="project" value="TreeGrafter"/>
</dbReference>
<comment type="function">
    <text evidence="1">Fluoride channel required for the rapid expulsion of cytoplasmic fluoride.</text>
</comment>
<sequence>MTMQLLKENFKFAINLSKHLLYIAYLIVFCMIGVLIRILLSDTLYKPSLSSSNNNSNNNNIMNPSTSSNGNIVQSIDDLFFSDLYANIVGCFIMGVLMVIHLHFIKKPLEELKEKEKALLVELEKNKVTNNNNNGSSSESNTPIMVKSNNSSAISLEGMEESKKRMVKLFLHRVFHGTLSFEKRIYTGLSTGMCGCITTFSSWQVNAAISLMKGDVLSFVSKQVVGFTTCYFAFVIAKDITNAILSFVIPVLRKKFGNAKAPQQVTMTSQNSVNSIASSSVASGLAEDVDIVEPIPNEDQRKILLEEGEIKYIAESNGELFKRKLLEEYQQIRNAKWKSRTAIKMAVDLFVVLMAVISVFIVLLGAMNVSKSLDQSLCLTLLVAPLGCLLRYLICKLNITFKAVERFQMPIFTLAVNIIGSLILVILQGTAYVSGFTSGVAVYWIDAFSVGFCGSLTTVSTFIQEVYGLNHTFKKYLYSLSSIFWTTLVVSTCLILFMWIL</sequence>
<feature type="transmembrane region" description="Helical" evidence="9">
    <location>
        <begin position="476"/>
        <end position="500"/>
    </location>
</feature>
<dbReference type="EMBL" id="GG738931">
    <property type="protein sequence ID" value="EFC36416.1"/>
    <property type="molecule type" value="Genomic_DNA"/>
</dbReference>
<evidence type="ECO:0000256" key="7">
    <source>
        <dbReference type="ARBA" id="ARBA00035120"/>
    </source>
</evidence>
<keyword evidence="3" id="KW-1003">Cell membrane</keyword>
<accession>D2W3G1</accession>
<feature type="transmembrane region" description="Helical" evidence="9">
    <location>
        <begin position="411"/>
        <end position="435"/>
    </location>
</feature>
<dbReference type="Pfam" id="PF02537">
    <property type="entry name" value="CRCB"/>
    <property type="match status" value="2"/>
</dbReference>
<gene>
    <name evidence="10" type="ORF">NAEGRDRAFT_82231</name>
</gene>
<reference evidence="10 11" key="1">
    <citation type="journal article" date="2010" name="Cell">
        <title>The genome of Naegleria gruberi illuminates early eukaryotic versatility.</title>
        <authorList>
            <person name="Fritz-Laylin L.K."/>
            <person name="Prochnik S.E."/>
            <person name="Ginger M.L."/>
            <person name="Dacks J.B."/>
            <person name="Carpenter M.L."/>
            <person name="Field M.C."/>
            <person name="Kuo A."/>
            <person name="Paredez A."/>
            <person name="Chapman J."/>
            <person name="Pham J."/>
            <person name="Shu S."/>
            <person name="Neupane R."/>
            <person name="Cipriano M."/>
            <person name="Mancuso J."/>
            <person name="Tu H."/>
            <person name="Salamov A."/>
            <person name="Lindquist E."/>
            <person name="Shapiro H."/>
            <person name="Lucas S."/>
            <person name="Grigoriev I.V."/>
            <person name="Cande W.Z."/>
            <person name="Fulton C."/>
            <person name="Rokhsar D.S."/>
            <person name="Dawson S.C."/>
        </authorList>
    </citation>
    <scope>NUCLEOTIDE SEQUENCE [LARGE SCALE GENOMIC DNA]</scope>
    <source>
        <strain evidence="10 11">NEG-M</strain>
    </source>
</reference>
<dbReference type="OrthoDB" id="409792at2759"/>
<evidence type="ECO:0000313" key="10">
    <source>
        <dbReference type="EMBL" id="EFC36416.1"/>
    </source>
</evidence>
<keyword evidence="11" id="KW-1185">Reference proteome</keyword>
<feature type="transmembrane region" description="Helical" evidence="9">
    <location>
        <begin position="346"/>
        <end position="367"/>
    </location>
</feature>
<dbReference type="Proteomes" id="UP000006671">
    <property type="component" value="Unassembled WGS sequence"/>
</dbReference>
<dbReference type="InterPro" id="IPR003691">
    <property type="entry name" value="FluC"/>
</dbReference>
<feature type="transmembrane region" description="Helical" evidence="9">
    <location>
        <begin position="20"/>
        <end position="40"/>
    </location>
</feature>
<dbReference type="GeneID" id="8862478"/>
<dbReference type="InParanoid" id="D2W3G1"/>
<evidence type="ECO:0000256" key="9">
    <source>
        <dbReference type="SAM" id="Phobius"/>
    </source>
</evidence>
<protein>
    <submittedName>
        <fullName evidence="10">Predicted protein</fullName>
    </submittedName>
</protein>
<dbReference type="GO" id="GO:0005886">
    <property type="term" value="C:plasma membrane"/>
    <property type="evidence" value="ECO:0007669"/>
    <property type="project" value="UniProtKB-SubCell"/>
</dbReference>
<organism evidence="11">
    <name type="scientific">Naegleria gruberi</name>
    <name type="common">Amoeba</name>
    <dbReference type="NCBI Taxonomy" id="5762"/>
    <lineage>
        <taxon>Eukaryota</taxon>
        <taxon>Discoba</taxon>
        <taxon>Heterolobosea</taxon>
        <taxon>Tetramitia</taxon>
        <taxon>Eutetramitia</taxon>
        <taxon>Vahlkampfiidae</taxon>
        <taxon>Naegleria</taxon>
    </lineage>
</organism>
<keyword evidence="4 9" id="KW-0812">Transmembrane</keyword>
<evidence type="ECO:0000256" key="3">
    <source>
        <dbReference type="ARBA" id="ARBA00022475"/>
    </source>
</evidence>
<feature type="transmembrane region" description="Helical" evidence="9">
    <location>
        <begin position="84"/>
        <end position="105"/>
    </location>
</feature>
<proteinExistence type="inferred from homology"/>
<feature type="transmembrane region" description="Helical" evidence="9">
    <location>
        <begin position="441"/>
        <end position="464"/>
    </location>
</feature>
<evidence type="ECO:0000313" key="11">
    <source>
        <dbReference type="Proteomes" id="UP000006671"/>
    </source>
</evidence>
<evidence type="ECO:0000256" key="2">
    <source>
        <dbReference type="ARBA" id="ARBA00004651"/>
    </source>
</evidence>
<comment type="subcellular location">
    <subcellularLocation>
        <location evidence="2">Cell membrane</location>
        <topology evidence="2">Multi-pass membrane protein</topology>
    </subcellularLocation>
</comment>
<evidence type="ECO:0000256" key="4">
    <source>
        <dbReference type="ARBA" id="ARBA00022692"/>
    </source>
</evidence>
<dbReference type="AlphaFoldDB" id="D2W3G1"/>
<dbReference type="RefSeq" id="XP_002669160.1">
    <property type="nucleotide sequence ID" value="XM_002669114.1"/>
</dbReference>